<dbReference type="AlphaFoldDB" id="A0A9X1ZZH1"/>
<dbReference type="PANTHER" id="PTHR30341">
    <property type="entry name" value="SODIUM ION/PROTON ANTIPORTER NHAA-RELATED"/>
    <property type="match status" value="1"/>
</dbReference>
<dbReference type="InterPro" id="IPR023171">
    <property type="entry name" value="Na/H_antiporter_dom_sf"/>
</dbReference>
<feature type="transmembrane region" description="Helical" evidence="6">
    <location>
        <begin position="163"/>
        <end position="183"/>
    </location>
</feature>
<dbReference type="Gene3D" id="1.20.1530.10">
    <property type="entry name" value="Na+/H+ antiporter like domain"/>
    <property type="match status" value="1"/>
</dbReference>
<comment type="subcellular location">
    <subcellularLocation>
        <location evidence="1">Cell inner membrane</location>
        <topology evidence="1">Multi-pass membrane protein</topology>
    </subcellularLocation>
    <subcellularLocation>
        <location evidence="6">Cell membrane</location>
        <topology evidence="6">Multi-pass membrane protein</topology>
    </subcellularLocation>
</comment>
<comment type="function">
    <text evidence="6">Na(+)/H(+) antiporter that extrudes sodium in exchange for external protons.</text>
</comment>
<feature type="transmembrane region" description="Helical" evidence="6">
    <location>
        <begin position="342"/>
        <end position="361"/>
    </location>
</feature>
<dbReference type="RefSeq" id="WP_249600353.1">
    <property type="nucleotide sequence ID" value="NZ_JAKHSK010000003.1"/>
</dbReference>
<accession>A0A9X1ZZH1</accession>
<protein>
    <recommendedName>
        <fullName evidence="6">Na(+)/H(+) antiporter NhaA</fullName>
    </recommendedName>
    <alternativeName>
        <fullName evidence="6">Sodium/proton antiporter NhaA</fullName>
    </alternativeName>
</protein>
<feature type="transmembrane region" description="Helical" evidence="6">
    <location>
        <begin position="130"/>
        <end position="151"/>
    </location>
</feature>
<keyword evidence="4 6" id="KW-1133">Transmembrane helix</keyword>
<keyword evidence="6" id="KW-0739">Sodium transport</keyword>
<dbReference type="Proteomes" id="UP001139521">
    <property type="component" value="Unassembled WGS sequence"/>
</dbReference>
<feature type="transmembrane region" description="Helical" evidence="6">
    <location>
        <begin position="189"/>
        <end position="208"/>
    </location>
</feature>
<evidence type="ECO:0000256" key="2">
    <source>
        <dbReference type="ARBA" id="ARBA00022475"/>
    </source>
</evidence>
<evidence type="ECO:0000256" key="3">
    <source>
        <dbReference type="ARBA" id="ARBA00022692"/>
    </source>
</evidence>
<feature type="transmembrane region" description="Helical" evidence="6">
    <location>
        <begin position="21"/>
        <end position="39"/>
    </location>
</feature>
<keyword evidence="3 6" id="KW-0812">Transmembrane</keyword>
<dbReference type="EMBL" id="JAKHSK010000003">
    <property type="protein sequence ID" value="MCL6217369.1"/>
    <property type="molecule type" value="Genomic_DNA"/>
</dbReference>
<feature type="transmembrane region" description="Helical" evidence="6">
    <location>
        <begin position="309"/>
        <end position="330"/>
    </location>
</feature>
<keyword evidence="6" id="KW-0915">Sodium</keyword>
<evidence type="ECO:0000313" key="7">
    <source>
        <dbReference type="EMBL" id="MCL6217369.1"/>
    </source>
</evidence>
<evidence type="ECO:0000256" key="5">
    <source>
        <dbReference type="ARBA" id="ARBA00023136"/>
    </source>
</evidence>
<dbReference type="InterPro" id="IPR004670">
    <property type="entry name" value="NhaA"/>
</dbReference>
<dbReference type="Pfam" id="PF06965">
    <property type="entry name" value="Na_H_antiport_1"/>
    <property type="match status" value="1"/>
</dbReference>
<sequence>MKKSPLDQYLVLPVKNFIEKQTSVGILLICAAVLAMIIANSPLSEIYHSLWEQHIYIGINDFVINKSVLHWINDGLMSMFFFSIGLEIKKEVLHGELSSFRGALLPLIAGIGGMIIPAIIFSLFNNGTPAIGGWGIPMATDIAFALGLLYLLGDKVPLSLKVFLTAIAVIDDLGSVLVIALFYTSEISFYNLGIAAIFLGILILANYIGIKNILFYMLVGFGGLWLAVSLSGIHATIAAVLAAFAIPNTSTIKTPLFLRKIKSLSFQITKNENPKKLSKHSEETEVIIQKISLLTKEAISPLQRLEYGLYRFINFFVLPIFAFANAGVTINTNSFNFFLSPITLGIIIGLIIGKFCGIVLFTRLLVAIKLCKLPKGVNWKHIYGVGCLGGIGFTMSLFVTELAYDDPTMLTQAKIGILTASILAGFIGYSYLNSISKTK</sequence>
<dbReference type="GO" id="GO:0005886">
    <property type="term" value="C:plasma membrane"/>
    <property type="evidence" value="ECO:0007669"/>
    <property type="project" value="UniProtKB-SubCell"/>
</dbReference>
<dbReference type="GO" id="GO:0015385">
    <property type="term" value="F:sodium:proton antiporter activity"/>
    <property type="evidence" value="ECO:0007669"/>
    <property type="project" value="UniProtKB-UniRule"/>
</dbReference>
<evidence type="ECO:0000313" key="8">
    <source>
        <dbReference type="Proteomes" id="UP001139521"/>
    </source>
</evidence>
<feature type="transmembrane region" description="Helical" evidence="6">
    <location>
        <begin position="382"/>
        <end position="403"/>
    </location>
</feature>
<comment type="similarity">
    <text evidence="6">Belongs to the NhaA Na(+)/H(+) (TC 2.A.33) antiporter family.</text>
</comment>
<dbReference type="PANTHER" id="PTHR30341:SF0">
    <property type="entry name" value="NA(+)_H(+) ANTIPORTER NHAA"/>
    <property type="match status" value="1"/>
</dbReference>
<dbReference type="NCBIfam" id="TIGR00773">
    <property type="entry name" value="NhaA"/>
    <property type="match status" value="1"/>
</dbReference>
<dbReference type="HAMAP" id="MF_01844">
    <property type="entry name" value="NhaA"/>
    <property type="match status" value="1"/>
</dbReference>
<reference evidence="7" key="1">
    <citation type="submission" date="2022-01" db="EMBL/GenBank/DDBJ databases">
        <title>Genome sequencing of Zunongwangia sp. M21534 genome.</title>
        <authorList>
            <person name="Chen Y."/>
            <person name="Dong C."/>
            <person name="Shao Z."/>
        </authorList>
    </citation>
    <scope>NUCLEOTIDE SEQUENCE</scope>
    <source>
        <strain evidence="7">MCCC M21534</strain>
    </source>
</reference>
<evidence type="ECO:0000256" key="1">
    <source>
        <dbReference type="ARBA" id="ARBA00004429"/>
    </source>
</evidence>
<keyword evidence="6" id="KW-0050">Antiport</keyword>
<dbReference type="GO" id="GO:0006885">
    <property type="term" value="P:regulation of pH"/>
    <property type="evidence" value="ECO:0007669"/>
    <property type="project" value="UniProtKB-UniRule"/>
</dbReference>
<feature type="transmembrane region" description="Helical" evidence="6">
    <location>
        <begin position="100"/>
        <end position="124"/>
    </location>
</feature>
<comment type="catalytic activity">
    <reaction evidence="6">
        <text>Na(+)(in) + 2 H(+)(out) = Na(+)(out) + 2 H(+)(in)</text>
        <dbReference type="Rhea" id="RHEA:29251"/>
        <dbReference type="ChEBI" id="CHEBI:15378"/>
        <dbReference type="ChEBI" id="CHEBI:29101"/>
    </reaction>
</comment>
<gene>
    <name evidence="6 7" type="primary">nhaA</name>
    <name evidence="7" type="ORF">L1967_03590</name>
</gene>
<keyword evidence="2 6" id="KW-1003">Cell membrane</keyword>
<proteinExistence type="inferred from homology"/>
<feature type="transmembrane region" description="Helical" evidence="6">
    <location>
        <begin position="415"/>
        <end position="432"/>
    </location>
</feature>
<keyword evidence="5 6" id="KW-0472">Membrane</keyword>
<organism evidence="7 8">
    <name type="scientific">Zunongwangia pacifica</name>
    <dbReference type="NCBI Taxonomy" id="2911062"/>
    <lineage>
        <taxon>Bacteria</taxon>
        <taxon>Pseudomonadati</taxon>
        <taxon>Bacteroidota</taxon>
        <taxon>Flavobacteriia</taxon>
        <taxon>Flavobacteriales</taxon>
        <taxon>Flavobacteriaceae</taxon>
        <taxon>Zunongwangia</taxon>
    </lineage>
</organism>
<keyword evidence="6" id="KW-0406">Ion transport</keyword>
<evidence type="ECO:0000256" key="6">
    <source>
        <dbReference type="HAMAP-Rule" id="MF_01844"/>
    </source>
</evidence>
<name>A0A9X1ZZH1_9FLAO</name>
<keyword evidence="8" id="KW-1185">Reference proteome</keyword>
<keyword evidence="6" id="KW-0813">Transport</keyword>
<comment type="caution">
    <text evidence="7">The sequence shown here is derived from an EMBL/GenBank/DDBJ whole genome shotgun (WGS) entry which is preliminary data.</text>
</comment>
<evidence type="ECO:0000256" key="4">
    <source>
        <dbReference type="ARBA" id="ARBA00022989"/>
    </source>
</evidence>